<dbReference type="Proteomes" id="UP000583929">
    <property type="component" value="Unassembled WGS sequence"/>
</dbReference>
<keyword evidence="2" id="KW-1185">Reference proteome</keyword>
<accession>A0A7J6GPE7</accession>
<evidence type="ECO:0000313" key="2">
    <source>
        <dbReference type="Proteomes" id="UP000583929"/>
    </source>
</evidence>
<dbReference type="EMBL" id="JAATIQ010000089">
    <property type="protein sequence ID" value="KAF4384794.1"/>
    <property type="molecule type" value="Genomic_DNA"/>
</dbReference>
<sequence length="98" mass="11065">MTLLQPRCPTQELAYTQTLYNSAVIHTNQPQNTPSIEFITSWFALLILLRSHHLLPKQISPFSSSSSLNLNPHKWLPPIITSCNLIITTSTIIIDNKP</sequence>
<protein>
    <submittedName>
        <fullName evidence="1">Uncharacterized protein</fullName>
    </submittedName>
</protein>
<comment type="caution">
    <text evidence="1">The sequence shown here is derived from an EMBL/GenBank/DDBJ whole genome shotgun (WGS) entry which is preliminary data.</text>
</comment>
<proteinExistence type="predicted"/>
<reference evidence="1 2" key="1">
    <citation type="journal article" date="2020" name="bioRxiv">
        <title>Sequence and annotation of 42 cannabis genomes reveals extensive copy number variation in cannabinoid synthesis and pathogen resistance genes.</title>
        <authorList>
            <person name="Mckernan K.J."/>
            <person name="Helbert Y."/>
            <person name="Kane L.T."/>
            <person name="Ebling H."/>
            <person name="Zhang L."/>
            <person name="Liu B."/>
            <person name="Eaton Z."/>
            <person name="Mclaughlin S."/>
            <person name="Kingan S."/>
            <person name="Baybayan P."/>
            <person name="Concepcion G."/>
            <person name="Jordan M."/>
            <person name="Riva A."/>
            <person name="Barbazuk W."/>
            <person name="Harkins T."/>
        </authorList>
    </citation>
    <scope>NUCLEOTIDE SEQUENCE [LARGE SCALE GENOMIC DNA]</scope>
    <source>
        <strain evidence="2">cv. Jamaican Lion 4</strain>
        <tissue evidence="1">Leaf</tissue>
    </source>
</reference>
<gene>
    <name evidence="1" type="ORF">G4B88_000190</name>
</gene>
<organism evidence="1 2">
    <name type="scientific">Cannabis sativa</name>
    <name type="common">Hemp</name>
    <name type="synonym">Marijuana</name>
    <dbReference type="NCBI Taxonomy" id="3483"/>
    <lineage>
        <taxon>Eukaryota</taxon>
        <taxon>Viridiplantae</taxon>
        <taxon>Streptophyta</taxon>
        <taxon>Embryophyta</taxon>
        <taxon>Tracheophyta</taxon>
        <taxon>Spermatophyta</taxon>
        <taxon>Magnoliopsida</taxon>
        <taxon>eudicotyledons</taxon>
        <taxon>Gunneridae</taxon>
        <taxon>Pentapetalae</taxon>
        <taxon>rosids</taxon>
        <taxon>fabids</taxon>
        <taxon>Rosales</taxon>
        <taxon>Cannabaceae</taxon>
        <taxon>Cannabis</taxon>
    </lineage>
</organism>
<dbReference type="AlphaFoldDB" id="A0A7J6GPE7"/>
<evidence type="ECO:0000313" key="1">
    <source>
        <dbReference type="EMBL" id="KAF4384794.1"/>
    </source>
</evidence>
<name>A0A7J6GPE7_CANSA</name>